<gene>
    <name evidence="1" type="ORF">H8S37_13015</name>
</gene>
<sequence length="167" mass="18624">MTETQKLVGRHKRLAFLGMEDDKYSKMTAFTAMSEAKEAKEYSRQYVDEATERTDVVGYATGIEYSFDRYSDNPVHTKIAEITDDEVVGTGALVEIVTADIFEEDSQGRCPARKRTYSVVPDTTGDGTDALIYSGTFKASSEIVKGYCTTTDKWNTCTFTEGEIPKE</sequence>
<keyword evidence="2" id="KW-1185">Reference proteome</keyword>
<proteinExistence type="predicted"/>
<protein>
    <submittedName>
        <fullName evidence="1">Uncharacterized protein</fullName>
    </submittedName>
</protein>
<dbReference type="Proteomes" id="UP000652477">
    <property type="component" value="Unassembled WGS sequence"/>
</dbReference>
<reference evidence="1" key="1">
    <citation type="submission" date="2020-08" db="EMBL/GenBank/DDBJ databases">
        <title>Genome public.</title>
        <authorList>
            <person name="Liu C."/>
            <person name="Sun Q."/>
        </authorList>
    </citation>
    <scope>NUCLEOTIDE SEQUENCE</scope>
    <source>
        <strain evidence="1">NSJ-55</strain>
    </source>
</reference>
<evidence type="ECO:0000313" key="2">
    <source>
        <dbReference type="Proteomes" id="UP000652477"/>
    </source>
</evidence>
<dbReference type="AlphaFoldDB" id="A0A923LJC1"/>
<comment type="caution">
    <text evidence="1">The sequence shown here is derived from an EMBL/GenBank/DDBJ whole genome shotgun (WGS) entry which is preliminary data.</text>
</comment>
<organism evidence="1 2">
    <name type="scientific">Mediterraneibacter hominis</name>
    <dbReference type="NCBI Taxonomy" id="2763054"/>
    <lineage>
        <taxon>Bacteria</taxon>
        <taxon>Bacillati</taxon>
        <taxon>Bacillota</taxon>
        <taxon>Clostridia</taxon>
        <taxon>Lachnospirales</taxon>
        <taxon>Lachnospiraceae</taxon>
        <taxon>Mediterraneibacter</taxon>
    </lineage>
</organism>
<name>A0A923LJC1_9FIRM</name>
<evidence type="ECO:0000313" key="1">
    <source>
        <dbReference type="EMBL" id="MBC5689830.1"/>
    </source>
</evidence>
<dbReference type="EMBL" id="JACOPF010000003">
    <property type="protein sequence ID" value="MBC5689830.1"/>
    <property type="molecule type" value="Genomic_DNA"/>
</dbReference>
<dbReference type="RefSeq" id="WP_186876501.1">
    <property type="nucleotide sequence ID" value="NZ_JACOPF010000003.1"/>
</dbReference>
<accession>A0A923LJC1</accession>